<evidence type="ECO:0000256" key="2">
    <source>
        <dbReference type="ARBA" id="ARBA00010112"/>
    </source>
</evidence>
<comment type="subcellular location">
    <subcellularLocation>
        <location evidence="1">Secreted</location>
    </subcellularLocation>
</comment>
<evidence type="ECO:0000313" key="6">
    <source>
        <dbReference type="Proteomes" id="UP001328107"/>
    </source>
</evidence>
<gene>
    <name evidence="5" type="ORF">PMAYCL1PPCAC_23463</name>
</gene>
<evidence type="ECO:0000313" key="5">
    <source>
        <dbReference type="EMBL" id="GMR53268.1"/>
    </source>
</evidence>
<sequence>VEVRVRGRTSCQTTDIEKGIVSSKKVANVKVELWEKDLGEKSILDSDDLIQSTMVNDKGIFTLEGGQDEIFNLQEFYVKIHFPCVANTTCNFVKYHKYCEKHPGGYYMAKKQDVPQELRYVEAKNTFLVDYRMGYAHHEIDSNIPFI</sequence>
<dbReference type="GO" id="GO:0009986">
    <property type="term" value="C:cell surface"/>
    <property type="evidence" value="ECO:0007669"/>
    <property type="project" value="InterPro"/>
</dbReference>
<protein>
    <recommendedName>
        <fullName evidence="7">Transthyretin-like family protein</fullName>
    </recommendedName>
</protein>
<evidence type="ECO:0000256" key="4">
    <source>
        <dbReference type="ARBA" id="ARBA00022729"/>
    </source>
</evidence>
<dbReference type="GO" id="GO:0005576">
    <property type="term" value="C:extracellular region"/>
    <property type="evidence" value="ECO:0007669"/>
    <property type="project" value="UniProtKB-SubCell"/>
</dbReference>
<dbReference type="InterPro" id="IPR038479">
    <property type="entry name" value="Transthyretin-like_sf"/>
</dbReference>
<dbReference type="EMBL" id="BTRK01000005">
    <property type="protein sequence ID" value="GMR53268.1"/>
    <property type="molecule type" value="Genomic_DNA"/>
</dbReference>
<keyword evidence="4" id="KW-0732">Signal</keyword>
<dbReference type="Pfam" id="PF01060">
    <property type="entry name" value="TTR-52"/>
    <property type="match status" value="1"/>
</dbReference>
<name>A0AAN5CYG3_9BILA</name>
<organism evidence="5 6">
    <name type="scientific">Pristionchus mayeri</name>
    <dbReference type="NCBI Taxonomy" id="1317129"/>
    <lineage>
        <taxon>Eukaryota</taxon>
        <taxon>Metazoa</taxon>
        <taxon>Ecdysozoa</taxon>
        <taxon>Nematoda</taxon>
        <taxon>Chromadorea</taxon>
        <taxon>Rhabditida</taxon>
        <taxon>Rhabditina</taxon>
        <taxon>Diplogasteromorpha</taxon>
        <taxon>Diplogasteroidea</taxon>
        <taxon>Neodiplogasteridae</taxon>
        <taxon>Pristionchus</taxon>
    </lineage>
</organism>
<dbReference type="InterPro" id="IPR001534">
    <property type="entry name" value="Transthyretin-like"/>
</dbReference>
<dbReference type="PANTHER" id="PTHR21700:SF3">
    <property type="entry name" value="TRANSTHYRETIN-LIKE PROTEIN 5"/>
    <property type="match status" value="1"/>
</dbReference>
<evidence type="ECO:0000256" key="3">
    <source>
        <dbReference type="ARBA" id="ARBA00022525"/>
    </source>
</evidence>
<evidence type="ECO:0008006" key="7">
    <source>
        <dbReference type="Google" id="ProtNLM"/>
    </source>
</evidence>
<accession>A0AAN5CYG3</accession>
<feature type="non-terminal residue" evidence="5">
    <location>
        <position position="1"/>
    </location>
</feature>
<dbReference type="Proteomes" id="UP001328107">
    <property type="component" value="Unassembled WGS sequence"/>
</dbReference>
<dbReference type="PANTHER" id="PTHR21700">
    <property type="entry name" value="TRANSTHYRETIN-LIKE FAMILY PROTEIN-RELATED"/>
    <property type="match status" value="1"/>
</dbReference>
<keyword evidence="3" id="KW-0964">Secreted</keyword>
<reference evidence="6" key="1">
    <citation type="submission" date="2022-10" db="EMBL/GenBank/DDBJ databases">
        <title>Genome assembly of Pristionchus species.</title>
        <authorList>
            <person name="Yoshida K."/>
            <person name="Sommer R.J."/>
        </authorList>
    </citation>
    <scope>NUCLEOTIDE SEQUENCE [LARGE SCALE GENOMIC DNA]</scope>
    <source>
        <strain evidence="6">RS5460</strain>
    </source>
</reference>
<comment type="caution">
    <text evidence="5">The sequence shown here is derived from an EMBL/GenBank/DDBJ whole genome shotgun (WGS) entry which is preliminary data.</text>
</comment>
<comment type="similarity">
    <text evidence="2">Belongs to the nematode transthyretin-like family.</text>
</comment>
<dbReference type="Gene3D" id="2.60.40.3330">
    <property type="match status" value="1"/>
</dbReference>
<keyword evidence="6" id="KW-1185">Reference proteome</keyword>
<evidence type="ECO:0000256" key="1">
    <source>
        <dbReference type="ARBA" id="ARBA00004613"/>
    </source>
</evidence>
<proteinExistence type="inferred from homology"/>
<dbReference type="AlphaFoldDB" id="A0AAN5CYG3"/>